<comment type="similarity">
    <text evidence="3">Belongs to the flavoredoxin family.</text>
</comment>
<evidence type="ECO:0000256" key="3">
    <source>
        <dbReference type="ARBA" id="ARBA00038054"/>
    </source>
</evidence>
<dbReference type="EMBL" id="FMUQ01000018">
    <property type="protein sequence ID" value="SCY23165.1"/>
    <property type="molecule type" value="Genomic_DNA"/>
</dbReference>
<evidence type="ECO:0000256" key="2">
    <source>
        <dbReference type="ARBA" id="ARBA00022630"/>
    </source>
</evidence>
<keyword evidence="2" id="KW-0285">Flavoprotein</keyword>
<evidence type="ECO:0000313" key="5">
    <source>
        <dbReference type="EMBL" id="SCY23165.1"/>
    </source>
</evidence>
<dbReference type="PANTHER" id="PTHR43567:SF1">
    <property type="entry name" value="FLAVOREDOXIN"/>
    <property type="match status" value="1"/>
</dbReference>
<dbReference type="PANTHER" id="PTHR43567">
    <property type="entry name" value="FLAVOREDOXIN-RELATED-RELATED"/>
    <property type="match status" value="1"/>
</dbReference>
<feature type="domain" description="Flavin reductase like" evidence="4">
    <location>
        <begin position="22"/>
        <end position="149"/>
    </location>
</feature>
<gene>
    <name evidence="5" type="ORF">SAMN02910354_01934</name>
</gene>
<dbReference type="InterPro" id="IPR052174">
    <property type="entry name" value="Flavoredoxin"/>
</dbReference>
<dbReference type="InterPro" id="IPR002563">
    <property type="entry name" value="Flavin_Rdtase-like_dom"/>
</dbReference>
<comment type="caution">
    <text evidence="5">The sequence shown here is derived from an EMBL/GenBank/DDBJ whole genome shotgun (WGS) entry which is preliminary data.</text>
</comment>
<dbReference type="Gene3D" id="2.30.110.10">
    <property type="entry name" value="Electron Transport, Fmn-binding Protein, Chain A"/>
    <property type="match status" value="1"/>
</dbReference>
<dbReference type="InterPro" id="IPR012349">
    <property type="entry name" value="Split_barrel_FMN-bd"/>
</dbReference>
<dbReference type="SUPFAM" id="SSF50475">
    <property type="entry name" value="FMN-binding split barrel"/>
    <property type="match status" value="1"/>
</dbReference>
<comment type="cofactor">
    <cofactor evidence="1">
        <name>FMN</name>
        <dbReference type="ChEBI" id="CHEBI:58210"/>
    </cofactor>
</comment>
<dbReference type="Proteomes" id="UP000199588">
    <property type="component" value="Unassembled WGS sequence"/>
</dbReference>
<dbReference type="RefSeq" id="WP_011201251.1">
    <property type="nucleotide sequence ID" value="NZ_CP015031.1"/>
</dbReference>
<organism evidence="5 6">
    <name type="scientific">Basfia succiniciproducens</name>
    <dbReference type="NCBI Taxonomy" id="653940"/>
    <lineage>
        <taxon>Bacteria</taxon>
        <taxon>Pseudomonadati</taxon>
        <taxon>Pseudomonadota</taxon>
        <taxon>Gammaproteobacteria</taxon>
        <taxon>Pasteurellales</taxon>
        <taxon>Pasteurellaceae</taxon>
        <taxon>Basfia</taxon>
    </lineage>
</organism>
<evidence type="ECO:0000256" key="1">
    <source>
        <dbReference type="ARBA" id="ARBA00001917"/>
    </source>
</evidence>
<protein>
    <submittedName>
        <fullName evidence="5">NADH-FMN oxidoreductase RutF, flavin reductase (DIM6/NTAB) family</fullName>
    </submittedName>
</protein>
<sequence length="190" mass="21075">MTIKSVEISKAYRLVQLGSTTMLSAKHDGDADVMAAAWVGLGGPNKIIAYIGTQAYTRKLVEQNGYFVVHIPTVQQMETVLYVGEHSKHTMPNKLDNLPLFYQEGVDIPMVEGSAGYLLCQVIPNPQQEQNYDSFMGEIVAAWADDRVFDGRHWTFDTAPDELRTVHYVAGGQFYAMGKGTKFDHGPGQD</sequence>
<proteinExistence type="inferred from homology"/>
<reference evidence="5 6" key="1">
    <citation type="submission" date="2016-10" db="EMBL/GenBank/DDBJ databases">
        <authorList>
            <person name="Varghese N."/>
            <person name="Submissions S."/>
        </authorList>
    </citation>
    <scope>NUCLEOTIDE SEQUENCE [LARGE SCALE GENOMIC DNA]</scope>
    <source>
        <strain evidence="5 6">DSM 22022</strain>
    </source>
</reference>
<evidence type="ECO:0000313" key="6">
    <source>
        <dbReference type="Proteomes" id="UP000199588"/>
    </source>
</evidence>
<name>A0A1G5E8D5_9PAST</name>
<evidence type="ECO:0000259" key="4">
    <source>
        <dbReference type="Pfam" id="PF01613"/>
    </source>
</evidence>
<accession>A0A1G5E8D5</accession>
<dbReference type="Pfam" id="PF01613">
    <property type="entry name" value="Flavin_Reduct"/>
    <property type="match status" value="1"/>
</dbReference>
<keyword evidence="6" id="KW-1185">Reference proteome</keyword>